<evidence type="ECO:0000313" key="3">
    <source>
        <dbReference type="Proteomes" id="UP000676885"/>
    </source>
</evidence>
<keyword evidence="3" id="KW-1185">Reference proteome</keyword>
<sequence>MTININTPACSIGPRGLELHHVLPAPGVPEKAPLLFVHGLGHGAWCWSHWLEAAAAAGHPAYAVSLRGHGASQGSLRTARLSHYVDDVVHTAASLPRRPVLVGHSLGGLVVQLALARYAARAGVLVAPVPAHPAVGSLLAIARRHPADAARLCLGRSLPLRPDYLFNQLPGPEAQRLADRCGPESPLVQYQLLLHRPAARPRGDAPVLVLATPDDALVPLADVRRTASRYAAPVLTFPGMGHDLMLDRGWRAPFDAMTSWLGQLPPR</sequence>
<dbReference type="InterPro" id="IPR029058">
    <property type="entry name" value="AB_hydrolase_fold"/>
</dbReference>
<evidence type="ECO:0000259" key="1">
    <source>
        <dbReference type="Pfam" id="PF12697"/>
    </source>
</evidence>
<dbReference type="AlphaFoldDB" id="A0A975M5R7"/>
<dbReference type="RefSeq" id="WP_210231458.1">
    <property type="nucleotide sequence ID" value="NZ_CP076022.1"/>
</dbReference>
<keyword evidence="2" id="KW-0378">Hydrolase</keyword>
<evidence type="ECO:0000313" key="2">
    <source>
        <dbReference type="EMBL" id="QWC10350.1"/>
    </source>
</evidence>
<organism evidence="2 3">
    <name type="scientific">Arthrobacter jiangjiafuii</name>
    <dbReference type="NCBI Taxonomy" id="2817475"/>
    <lineage>
        <taxon>Bacteria</taxon>
        <taxon>Bacillati</taxon>
        <taxon>Actinomycetota</taxon>
        <taxon>Actinomycetes</taxon>
        <taxon>Micrococcales</taxon>
        <taxon>Micrococcaceae</taxon>
        <taxon>Arthrobacter</taxon>
    </lineage>
</organism>
<dbReference type="Pfam" id="PF12697">
    <property type="entry name" value="Abhydrolase_6"/>
    <property type="match status" value="1"/>
</dbReference>
<dbReference type="Gene3D" id="3.40.50.1820">
    <property type="entry name" value="alpha/beta hydrolase"/>
    <property type="match status" value="1"/>
</dbReference>
<accession>A0A975M5R7</accession>
<dbReference type="InterPro" id="IPR050228">
    <property type="entry name" value="Carboxylesterase_BioH"/>
</dbReference>
<proteinExistence type="predicted"/>
<reference evidence="2 3" key="1">
    <citation type="submission" date="2021-05" db="EMBL/GenBank/DDBJ databases">
        <title>Novel species in genus Arthrobacter.</title>
        <authorList>
            <person name="Zhang G."/>
        </authorList>
    </citation>
    <scope>NUCLEOTIDE SEQUENCE [LARGE SCALE GENOMIC DNA]</scope>
    <source>
        <strain evidence="3">zg-ZUI227</strain>
    </source>
</reference>
<dbReference type="PANTHER" id="PTHR43194:SF2">
    <property type="entry name" value="PEROXISOMAL MEMBRANE PROTEIN LPX1"/>
    <property type="match status" value="1"/>
</dbReference>
<dbReference type="Proteomes" id="UP000676885">
    <property type="component" value="Chromosome"/>
</dbReference>
<dbReference type="KEGG" id="ajg:KKR91_01450"/>
<name>A0A975M5R7_9MICC</name>
<gene>
    <name evidence="2" type="ORF">KKR91_01450</name>
</gene>
<feature type="domain" description="AB hydrolase-1" evidence="1">
    <location>
        <begin position="34"/>
        <end position="248"/>
    </location>
</feature>
<dbReference type="PANTHER" id="PTHR43194">
    <property type="entry name" value="HYDROLASE ALPHA/BETA FOLD FAMILY"/>
    <property type="match status" value="1"/>
</dbReference>
<dbReference type="InterPro" id="IPR000073">
    <property type="entry name" value="AB_hydrolase_1"/>
</dbReference>
<dbReference type="GO" id="GO:0016787">
    <property type="term" value="F:hydrolase activity"/>
    <property type="evidence" value="ECO:0007669"/>
    <property type="project" value="UniProtKB-KW"/>
</dbReference>
<protein>
    <submittedName>
        <fullName evidence="2">Alpha/beta hydrolase</fullName>
    </submittedName>
</protein>
<dbReference type="SUPFAM" id="SSF53474">
    <property type="entry name" value="alpha/beta-Hydrolases"/>
    <property type="match status" value="1"/>
</dbReference>
<dbReference type="EMBL" id="CP076022">
    <property type="protein sequence ID" value="QWC10350.1"/>
    <property type="molecule type" value="Genomic_DNA"/>
</dbReference>